<evidence type="ECO:0000259" key="10">
    <source>
        <dbReference type="PROSITE" id="PS50928"/>
    </source>
</evidence>
<dbReference type="RefSeq" id="WP_121440734.1">
    <property type="nucleotide sequence ID" value="NZ_RCDA01000001.1"/>
</dbReference>
<proteinExistence type="inferred from homology"/>
<dbReference type="AlphaFoldDB" id="A0A498C5F4"/>
<gene>
    <name evidence="11" type="ORF">DFR31_0119</name>
</gene>
<dbReference type="FunFam" id="1.10.3720.10:FF:000004">
    <property type="entry name" value="Sulfate transport system permease protein CysT"/>
    <property type="match status" value="1"/>
</dbReference>
<feature type="transmembrane region" description="Helical" evidence="9">
    <location>
        <begin position="20"/>
        <end position="43"/>
    </location>
</feature>
<keyword evidence="7 9" id="KW-0472">Membrane</keyword>
<evidence type="ECO:0000313" key="12">
    <source>
        <dbReference type="Proteomes" id="UP000275461"/>
    </source>
</evidence>
<protein>
    <recommendedName>
        <fullName evidence="9">Sulfate transport system permease protein CysT</fullName>
    </recommendedName>
</protein>
<dbReference type="InterPro" id="IPR011865">
    <property type="entry name" value="CysT_permease"/>
</dbReference>
<feature type="transmembrane region" description="Helical" evidence="9">
    <location>
        <begin position="143"/>
        <end position="162"/>
    </location>
</feature>
<feature type="transmembrane region" description="Helical" evidence="9">
    <location>
        <begin position="64"/>
        <end position="90"/>
    </location>
</feature>
<evidence type="ECO:0000256" key="3">
    <source>
        <dbReference type="ARBA" id="ARBA00022448"/>
    </source>
</evidence>
<comment type="subcellular location">
    <subcellularLocation>
        <location evidence="1">Cell membrane</location>
        <topology evidence="1">Multi-pass membrane protein</topology>
    </subcellularLocation>
</comment>
<evidence type="ECO:0000313" key="11">
    <source>
        <dbReference type="EMBL" id="RLK50229.1"/>
    </source>
</evidence>
<dbReference type="GO" id="GO:0015419">
    <property type="term" value="F:ABC-type sulfate transporter activity"/>
    <property type="evidence" value="ECO:0007669"/>
    <property type="project" value="UniProtKB-UniRule"/>
</dbReference>
<feature type="transmembrane region" description="Helical" evidence="9">
    <location>
        <begin position="218"/>
        <end position="243"/>
    </location>
</feature>
<keyword evidence="4 9" id="KW-0812">Transmembrane</keyword>
<feature type="transmembrane region" description="Helical" evidence="9">
    <location>
        <begin position="191"/>
        <end position="211"/>
    </location>
</feature>
<comment type="function">
    <text evidence="8">Part of the ABC transporter complex CysAWTP (TC 3.A.1.6.1) involved in sulfate/thiosulfate import. Probably responsible for the translocation of the substrate across the membrane.</text>
</comment>
<comment type="subunit">
    <text evidence="2">The complex is composed of two ATP-binding proteins (CysA), two transmembrane proteins (CysT and CysW) and a solute-binding protein (CysP).</text>
</comment>
<dbReference type="SUPFAM" id="SSF161098">
    <property type="entry name" value="MetI-like"/>
    <property type="match status" value="1"/>
</dbReference>
<evidence type="ECO:0000256" key="9">
    <source>
        <dbReference type="RuleBase" id="RU366001"/>
    </source>
</evidence>
<comment type="similarity">
    <text evidence="9">Belongs to the binding-protein-dependent transport system permease family. CysTW subfamily.</text>
</comment>
<dbReference type="NCBIfam" id="TIGR00969">
    <property type="entry name" value="3a0106s02"/>
    <property type="match status" value="1"/>
</dbReference>
<dbReference type="InterPro" id="IPR005667">
    <property type="entry name" value="Sulph_transpt2"/>
</dbReference>
<dbReference type="NCBIfam" id="TIGR02139">
    <property type="entry name" value="permease_CysT"/>
    <property type="match status" value="1"/>
</dbReference>
<dbReference type="PANTHER" id="PTHR30406">
    <property type="entry name" value="SULFATE TRANSPORT SYSTEM PERMEASE PROTEIN"/>
    <property type="match status" value="1"/>
</dbReference>
<dbReference type="PROSITE" id="PS50928">
    <property type="entry name" value="ABC_TM1"/>
    <property type="match status" value="1"/>
</dbReference>
<dbReference type="PANTHER" id="PTHR30406:SF10">
    <property type="entry name" value="SULFATE TRANSPORT SYSTEM PERMEASE PROTEIN CYST"/>
    <property type="match status" value="1"/>
</dbReference>
<comment type="caution">
    <text evidence="11">The sequence shown here is derived from an EMBL/GenBank/DDBJ whole genome shotgun (WGS) entry which is preliminary data.</text>
</comment>
<keyword evidence="12" id="KW-1185">Reference proteome</keyword>
<dbReference type="Proteomes" id="UP000275461">
    <property type="component" value="Unassembled WGS sequence"/>
</dbReference>
<sequence>MSVSLPLIRPRAKRVLPGFGLTLGTTLLFVALVMLLPLAALLAQASSLDGPAFWAIVTSERALATYRVTLSAALVASLFNCFFGLLLAWVLTRYDFFGRTVLDSVVDMPFALPTAVAGLSLATLFSHNGWIGQWLAPLGIEVAYTWWGIVVAMAFTSAPFVVRSVQPVLEDLEPELEEAAMSLGAGPVNTFLRVIFPLLLPALMAGFALSFARSLGEFGAIIFIAGNIPYETEISALLIMIRLEEYDYAAASAIAVVVLGAALALLLTINLLQARSLRYLQRG</sequence>
<dbReference type="Gene3D" id="1.10.3720.10">
    <property type="entry name" value="MetI-like"/>
    <property type="match status" value="1"/>
</dbReference>
<organism evidence="11 12">
    <name type="scientific">Alkalispirillum mobile</name>
    <dbReference type="NCBI Taxonomy" id="85925"/>
    <lineage>
        <taxon>Bacteria</taxon>
        <taxon>Pseudomonadati</taxon>
        <taxon>Pseudomonadota</taxon>
        <taxon>Gammaproteobacteria</taxon>
        <taxon>Chromatiales</taxon>
        <taxon>Ectothiorhodospiraceae</taxon>
        <taxon>Alkalispirillum</taxon>
    </lineage>
</organism>
<keyword evidence="3 9" id="KW-0813">Transport</keyword>
<comment type="function">
    <text evidence="9">Part of the ABC transporter complex (TC 3.A.1.6.1) involved in sulfate/thiosulfate import.</text>
</comment>
<evidence type="ECO:0000256" key="2">
    <source>
        <dbReference type="ARBA" id="ARBA00011779"/>
    </source>
</evidence>
<feature type="transmembrane region" description="Helical" evidence="9">
    <location>
        <begin position="249"/>
        <end position="272"/>
    </location>
</feature>
<evidence type="ECO:0000256" key="5">
    <source>
        <dbReference type="ARBA" id="ARBA00022989"/>
    </source>
</evidence>
<evidence type="ECO:0000256" key="7">
    <source>
        <dbReference type="ARBA" id="ARBA00023136"/>
    </source>
</evidence>
<evidence type="ECO:0000256" key="8">
    <source>
        <dbReference type="ARBA" id="ARBA00025323"/>
    </source>
</evidence>
<accession>A0A498C5F4</accession>
<evidence type="ECO:0000256" key="4">
    <source>
        <dbReference type="ARBA" id="ARBA00022692"/>
    </source>
</evidence>
<dbReference type="OrthoDB" id="9804629at2"/>
<dbReference type="EMBL" id="RCDA01000001">
    <property type="protein sequence ID" value="RLK50229.1"/>
    <property type="molecule type" value="Genomic_DNA"/>
</dbReference>
<dbReference type="InterPro" id="IPR035906">
    <property type="entry name" value="MetI-like_sf"/>
</dbReference>
<feature type="transmembrane region" description="Helical" evidence="9">
    <location>
        <begin position="110"/>
        <end position="131"/>
    </location>
</feature>
<dbReference type="CDD" id="cd06261">
    <property type="entry name" value="TM_PBP2"/>
    <property type="match status" value="1"/>
</dbReference>
<dbReference type="GO" id="GO:0005886">
    <property type="term" value="C:plasma membrane"/>
    <property type="evidence" value="ECO:0007669"/>
    <property type="project" value="UniProtKB-SubCell"/>
</dbReference>
<reference evidence="11 12" key="1">
    <citation type="submission" date="2018-10" db="EMBL/GenBank/DDBJ databases">
        <title>Genomic Encyclopedia of Type Strains, Phase IV (KMG-IV): sequencing the most valuable type-strain genomes for metagenomic binning, comparative biology and taxonomic classification.</title>
        <authorList>
            <person name="Goeker M."/>
        </authorList>
    </citation>
    <scope>NUCLEOTIDE SEQUENCE [LARGE SCALE GENOMIC DNA]</scope>
    <source>
        <strain evidence="11 12">DSM 12769</strain>
    </source>
</reference>
<feature type="domain" description="ABC transmembrane type-1" evidence="10">
    <location>
        <begin position="66"/>
        <end position="267"/>
    </location>
</feature>
<evidence type="ECO:0000256" key="1">
    <source>
        <dbReference type="ARBA" id="ARBA00004651"/>
    </source>
</evidence>
<keyword evidence="5 9" id="KW-1133">Transmembrane helix</keyword>
<evidence type="ECO:0000256" key="6">
    <source>
        <dbReference type="ARBA" id="ARBA00023032"/>
    </source>
</evidence>
<dbReference type="InterPro" id="IPR000515">
    <property type="entry name" value="MetI-like"/>
</dbReference>
<dbReference type="Pfam" id="PF00528">
    <property type="entry name" value="BPD_transp_1"/>
    <property type="match status" value="1"/>
</dbReference>
<name>A0A498C5F4_9GAMM</name>
<keyword evidence="6 9" id="KW-0764">Sulfate transport</keyword>